<sequence length="265" mass="29020">MSSPDAEFRHFWIARGAVDGAETWELLTGGNTNETWRVGSRIVKRFREGGETPIFGNDVRSERLALKALKGTGLAPELVDAKGDTVVYERVIGHGWRPEDGVEMVAEALRALHAQPIPDELSHVDLRKDAMARQTLSMNGKVPRVPAELPPEKQVFLHGDATAANVLVDESGVTFIDWQCPAYGDAASDLAVFLSPAMQFMSGNEPLDAAQVDAFLEAYGEEDVTARYRALAPLYSARMRAYCQWRAARGDQGYGRAAALEQTAN</sequence>
<dbReference type="RefSeq" id="WP_218393050.1">
    <property type="nucleotide sequence ID" value="NZ_JAHUZE010000003.1"/>
</dbReference>
<dbReference type="EMBL" id="JAHUZE010000003">
    <property type="protein sequence ID" value="MBV7379860.1"/>
    <property type="molecule type" value="Genomic_DNA"/>
</dbReference>
<evidence type="ECO:0000259" key="1">
    <source>
        <dbReference type="Pfam" id="PF01636"/>
    </source>
</evidence>
<feature type="domain" description="Aminoglycoside phosphotransferase" evidence="1">
    <location>
        <begin position="24"/>
        <end position="230"/>
    </location>
</feature>
<evidence type="ECO:0000313" key="2">
    <source>
        <dbReference type="EMBL" id="MBV7379860.1"/>
    </source>
</evidence>
<protein>
    <submittedName>
        <fullName evidence="2">Aminoglycoside phosphotransferase family protein</fullName>
    </submittedName>
</protein>
<keyword evidence="3" id="KW-1185">Reference proteome</keyword>
<proteinExistence type="predicted"/>
<dbReference type="Pfam" id="PF01636">
    <property type="entry name" value="APH"/>
    <property type="match status" value="1"/>
</dbReference>
<dbReference type="InterPro" id="IPR002575">
    <property type="entry name" value="Aminoglycoside_PTrfase"/>
</dbReference>
<evidence type="ECO:0000313" key="3">
    <source>
        <dbReference type="Proteomes" id="UP000756530"/>
    </source>
</evidence>
<comment type="caution">
    <text evidence="2">The sequence shown here is derived from an EMBL/GenBank/DDBJ whole genome shotgun (WGS) entry which is preliminary data.</text>
</comment>
<reference evidence="2 3" key="1">
    <citation type="submission" date="2021-05" db="EMBL/GenBank/DDBJ databases">
        <title>Culturable bacteria isolated from Daya Bay.</title>
        <authorList>
            <person name="Zheng W."/>
            <person name="Yu S."/>
            <person name="Huang Y."/>
        </authorList>
    </citation>
    <scope>NUCLEOTIDE SEQUENCE [LARGE SCALE GENOMIC DNA]</scope>
    <source>
        <strain evidence="2 3">DP4N28-5</strain>
    </source>
</reference>
<gene>
    <name evidence="2" type="ORF">KJP28_13080</name>
</gene>
<accession>A0ABS6T4F0</accession>
<dbReference type="Proteomes" id="UP000756530">
    <property type="component" value="Unassembled WGS sequence"/>
</dbReference>
<name>A0ABS6T4F0_9RHOB</name>
<organism evidence="2 3">
    <name type="scientific">Maritimibacter dapengensis</name>
    <dbReference type="NCBI Taxonomy" id="2836868"/>
    <lineage>
        <taxon>Bacteria</taxon>
        <taxon>Pseudomonadati</taxon>
        <taxon>Pseudomonadota</taxon>
        <taxon>Alphaproteobacteria</taxon>
        <taxon>Rhodobacterales</taxon>
        <taxon>Roseobacteraceae</taxon>
        <taxon>Maritimibacter</taxon>
    </lineage>
</organism>